<gene>
    <name evidence="2" type="ORF">WAK64_10120</name>
</gene>
<evidence type="ECO:0000313" key="3">
    <source>
        <dbReference type="Proteomes" id="UP001312865"/>
    </source>
</evidence>
<dbReference type="EMBL" id="JBBAXC010000007">
    <property type="protein sequence ID" value="MEI5907412.1"/>
    <property type="molecule type" value="Genomic_DNA"/>
</dbReference>
<dbReference type="Pfam" id="PF00797">
    <property type="entry name" value="Acetyltransf_2"/>
    <property type="match status" value="1"/>
</dbReference>
<dbReference type="InterPro" id="IPR038765">
    <property type="entry name" value="Papain-like_cys_pep_sf"/>
</dbReference>
<dbReference type="PANTHER" id="PTHR11786:SF0">
    <property type="entry name" value="ARYLAMINE N-ACETYLTRANSFERASE 4-RELATED"/>
    <property type="match status" value="1"/>
</dbReference>
<proteinExistence type="inferred from homology"/>
<organism evidence="2 3">
    <name type="scientific">Bacillus spongiae</name>
    <dbReference type="NCBI Taxonomy" id="2683610"/>
    <lineage>
        <taxon>Bacteria</taxon>
        <taxon>Bacillati</taxon>
        <taxon>Bacillota</taxon>
        <taxon>Bacilli</taxon>
        <taxon>Bacillales</taxon>
        <taxon>Bacillaceae</taxon>
        <taxon>Bacillus</taxon>
    </lineage>
</organism>
<evidence type="ECO:0000313" key="2">
    <source>
        <dbReference type="EMBL" id="MEI5907412.1"/>
    </source>
</evidence>
<evidence type="ECO:0000256" key="1">
    <source>
        <dbReference type="ARBA" id="ARBA00006547"/>
    </source>
</evidence>
<dbReference type="RefSeq" id="WP_336586850.1">
    <property type="nucleotide sequence ID" value="NZ_JBBAXC010000007.1"/>
</dbReference>
<dbReference type="InterPro" id="IPR053710">
    <property type="entry name" value="Arylamine_NAT_domain_sf"/>
</dbReference>
<dbReference type="SUPFAM" id="SSF54001">
    <property type="entry name" value="Cysteine proteinases"/>
    <property type="match status" value="1"/>
</dbReference>
<reference evidence="2 3" key="1">
    <citation type="journal article" date="2018" name="J. Microbiol.">
        <title>Bacillus spongiae sp. nov., isolated from sponge of Jeju Island.</title>
        <authorList>
            <person name="Lee G.E."/>
            <person name="Im W.T."/>
            <person name="Park J.S."/>
        </authorList>
    </citation>
    <scope>NUCLEOTIDE SEQUENCE [LARGE SCALE GENOMIC DNA]</scope>
    <source>
        <strain evidence="2 3">135PIL107-10</strain>
    </source>
</reference>
<dbReference type="Gene3D" id="3.30.2140.20">
    <property type="match status" value="1"/>
</dbReference>
<dbReference type="Proteomes" id="UP001312865">
    <property type="component" value="Unassembled WGS sequence"/>
</dbReference>
<comment type="similarity">
    <text evidence="1">Belongs to the arylamine N-acetyltransferase family.</text>
</comment>
<dbReference type="PANTHER" id="PTHR11786">
    <property type="entry name" value="N-HYDROXYARYLAMINE O-ACETYLTRANSFERASE"/>
    <property type="match status" value="1"/>
</dbReference>
<protein>
    <submittedName>
        <fullName evidence="2">Arylamine N-acetyltransferase</fullName>
    </submittedName>
</protein>
<dbReference type="InterPro" id="IPR001447">
    <property type="entry name" value="Arylamine_N-AcTrfase"/>
</dbReference>
<keyword evidence="3" id="KW-1185">Reference proteome</keyword>
<sequence length="266" mass="31768">MEAVVERYVNYLYLAKEDPNVNYLQRLIQHHLLRVPYETVSKFHFFLHEDQRVPSLEQFIEQLCHKQWGGTCFTLNINFARLLKELGFETDFVRVHPGHLGLMVKVAGKRFYVDVGYGAPIMKPVELEQKKRHVLHGFGEEIIFTQKDFAQFEIDRRSNGKSFVKKLIDWTPLSQNEMDVDIQRSYEDKPDNPNMRRITAVKFQGNTCFYLRNQTLKVMTYRNLREYEMRSYQKWRDTVQQVYGFHDRPLEEAVEFLQDRGVSLFN</sequence>
<accession>A0ABU8HDP1</accession>
<name>A0ABU8HDP1_9BACI</name>
<comment type="caution">
    <text evidence="2">The sequence shown here is derived from an EMBL/GenBank/DDBJ whole genome shotgun (WGS) entry which is preliminary data.</text>
</comment>